<keyword evidence="4 6" id="KW-1133">Transmembrane helix</keyword>
<evidence type="ECO:0000256" key="3">
    <source>
        <dbReference type="ARBA" id="ARBA00022692"/>
    </source>
</evidence>
<keyword evidence="3 6" id="KW-0812">Transmembrane</keyword>
<comment type="subcellular location">
    <subcellularLocation>
        <location evidence="1">Cell membrane</location>
        <topology evidence="1">Multi-pass membrane protein</topology>
    </subcellularLocation>
</comment>
<dbReference type="PANTHER" id="PTHR36115">
    <property type="entry name" value="PROLINE-RICH ANTIGEN HOMOLOG-RELATED"/>
    <property type="match status" value="1"/>
</dbReference>
<dbReference type="PANTHER" id="PTHR36115:SF4">
    <property type="entry name" value="MEMBRANE PROTEIN"/>
    <property type="match status" value="1"/>
</dbReference>
<dbReference type="EMBL" id="MLJW01000066">
    <property type="protein sequence ID" value="OIR03408.1"/>
    <property type="molecule type" value="Genomic_DNA"/>
</dbReference>
<evidence type="ECO:0000259" key="7">
    <source>
        <dbReference type="Pfam" id="PF06271"/>
    </source>
</evidence>
<sequence>MNKVGTGTRVLNFLIDTLIIFLISYVISKIHQWYVMYYHIHYYRFGWFFFGVLFIYYTFFESIFARTPGKWFSISKVVDENGNKPNFISILIRSLTRLILIDMFFIPVLDKTLHDYFSKTEVVEA</sequence>
<dbReference type="Pfam" id="PF06271">
    <property type="entry name" value="RDD"/>
    <property type="match status" value="1"/>
</dbReference>
<name>A0A1J5SH83_9ZZZZ</name>
<evidence type="ECO:0000256" key="5">
    <source>
        <dbReference type="ARBA" id="ARBA00023136"/>
    </source>
</evidence>
<comment type="caution">
    <text evidence="8">The sequence shown here is derived from an EMBL/GenBank/DDBJ whole genome shotgun (WGS) entry which is preliminary data.</text>
</comment>
<dbReference type="InterPro" id="IPR051791">
    <property type="entry name" value="Pra-immunoreactive"/>
</dbReference>
<feature type="domain" description="RDD" evidence="7">
    <location>
        <begin position="5"/>
        <end position="105"/>
    </location>
</feature>
<keyword evidence="2" id="KW-1003">Cell membrane</keyword>
<feature type="transmembrane region" description="Helical" evidence="6">
    <location>
        <begin position="47"/>
        <end position="67"/>
    </location>
</feature>
<proteinExistence type="predicted"/>
<reference evidence="8" key="1">
    <citation type="submission" date="2016-10" db="EMBL/GenBank/DDBJ databases">
        <title>Sequence of Gallionella enrichment culture.</title>
        <authorList>
            <person name="Poehlein A."/>
            <person name="Muehling M."/>
            <person name="Daniel R."/>
        </authorList>
    </citation>
    <scope>NUCLEOTIDE SEQUENCE</scope>
</reference>
<keyword evidence="5 6" id="KW-0472">Membrane</keyword>
<feature type="transmembrane region" description="Helical" evidence="6">
    <location>
        <begin position="6"/>
        <end position="27"/>
    </location>
</feature>
<evidence type="ECO:0000256" key="2">
    <source>
        <dbReference type="ARBA" id="ARBA00022475"/>
    </source>
</evidence>
<organism evidence="8">
    <name type="scientific">mine drainage metagenome</name>
    <dbReference type="NCBI Taxonomy" id="410659"/>
    <lineage>
        <taxon>unclassified sequences</taxon>
        <taxon>metagenomes</taxon>
        <taxon>ecological metagenomes</taxon>
    </lineage>
</organism>
<accession>A0A1J5SH83</accession>
<protein>
    <submittedName>
        <fullName evidence="8">RDD family protein</fullName>
    </submittedName>
</protein>
<dbReference type="InterPro" id="IPR010432">
    <property type="entry name" value="RDD"/>
</dbReference>
<dbReference type="AlphaFoldDB" id="A0A1J5SH83"/>
<dbReference type="GO" id="GO:0005886">
    <property type="term" value="C:plasma membrane"/>
    <property type="evidence" value="ECO:0007669"/>
    <property type="project" value="UniProtKB-SubCell"/>
</dbReference>
<feature type="transmembrane region" description="Helical" evidence="6">
    <location>
        <begin position="87"/>
        <end position="109"/>
    </location>
</feature>
<evidence type="ECO:0000256" key="6">
    <source>
        <dbReference type="SAM" id="Phobius"/>
    </source>
</evidence>
<evidence type="ECO:0000256" key="1">
    <source>
        <dbReference type="ARBA" id="ARBA00004651"/>
    </source>
</evidence>
<evidence type="ECO:0000256" key="4">
    <source>
        <dbReference type="ARBA" id="ARBA00022989"/>
    </source>
</evidence>
<gene>
    <name evidence="8" type="ORF">GALL_144800</name>
</gene>
<evidence type="ECO:0000313" key="8">
    <source>
        <dbReference type="EMBL" id="OIR03408.1"/>
    </source>
</evidence>